<proteinExistence type="predicted"/>
<organism evidence="2 3">
    <name type="scientific">Peptoniphilus asaccharolyticus DSM 20463</name>
    <dbReference type="NCBI Taxonomy" id="573058"/>
    <lineage>
        <taxon>Bacteria</taxon>
        <taxon>Bacillati</taxon>
        <taxon>Bacillota</taxon>
        <taxon>Tissierellia</taxon>
        <taxon>Tissierellales</taxon>
        <taxon>Peptoniphilaceae</taxon>
        <taxon>Peptoniphilus</taxon>
    </lineage>
</organism>
<dbReference type="Proteomes" id="UP000192368">
    <property type="component" value="Unassembled WGS sequence"/>
</dbReference>
<reference evidence="3" key="1">
    <citation type="submission" date="2017-04" db="EMBL/GenBank/DDBJ databases">
        <authorList>
            <person name="Varghese N."/>
            <person name="Submissions S."/>
        </authorList>
    </citation>
    <scope>NUCLEOTIDE SEQUENCE [LARGE SCALE GENOMIC DNA]</scope>
    <source>
        <strain evidence="3">DSM 20463</strain>
    </source>
</reference>
<feature type="transmembrane region" description="Helical" evidence="1">
    <location>
        <begin position="112"/>
        <end position="130"/>
    </location>
</feature>
<accession>A0A1W1VHC6</accession>
<feature type="transmembrane region" description="Helical" evidence="1">
    <location>
        <begin position="31"/>
        <end position="52"/>
    </location>
</feature>
<dbReference type="EMBL" id="FWWR01000017">
    <property type="protein sequence ID" value="SMB92787.1"/>
    <property type="molecule type" value="Genomic_DNA"/>
</dbReference>
<feature type="transmembrane region" description="Helical" evidence="1">
    <location>
        <begin position="7"/>
        <end position="25"/>
    </location>
</feature>
<feature type="transmembrane region" description="Helical" evidence="1">
    <location>
        <begin position="73"/>
        <end position="92"/>
    </location>
</feature>
<evidence type="ECO:0000313" key="2">
    <source>
        <dbReference type="EMBL" id="SMB92787.1"/>
    </source>
</evidence>
<name>A0A1W1VHC6_PEPAS</name>
<keyword evidence="1" id="KW-0812">Transmembrane</keyword>
<dbReference type="RefSeq" id="WP_084231488.1">
    <property type="nucleotide sequence ID" value="NZ_FWWR01000017.1"/>
</dbReference>
<keyword evidence="1" id="KW-0472">Membrane</keyword>
<protein>
    <submittedName>
        <fullName evidence="2">Uncharacterized protein</fullName>
    </submittedName>
</protein>
<gene>
    <name evidence="2" type="ORF">SAMN00017477_1975</name>
</gene>
<keyword evidence="1" id="KW-1133">Transmembrane helix</keyword>
<dbReference type="OrthoDB" id="1697261at2"/>
<sequence length="236" mass="26838">MKNNLKLGIIVFISLLIPLGIQTFFKKQSVIENTVIMNMFWIFANFLFISTVDELFGEYAKVAKLKSLKINSLNYIVKILVYVVFLIFLNLYLVRTLYLPEHKLLTALTNPLIVSLILVVFLVNLLSGLFENKEESKDVNVYTFSNKNSFRTGRDTFNTAGGTYEDGFVLGNLAIPYDSIKSIYTDKDNSIVIKGKKEDGAYRIAIDSEKTINFFKSLLNIAIEESKVDSKIVKIK</sequence>
<dbReference type="AlphaFoldDB" id="A0A1W1VHC6"/>
<keyword evidence="3" id="KW-1185">Reference proteome</keyword>
<evidence type="ECO:0000313" key="3">
    <source>
        <dbReference type="Proteomes" id="UP000192368"/>
    </source>
</evidence>
<evidence type="ECO:0000256" key="1">
    <source>
        <dbReference type="SAM" id="Phobius"/>
    </source>
</evidence>